<dbReference type="AlphaFoldDB" id="A0A1X2GE57"/>
<name>A0A1X2GE57_9FUNG</name>
<comment type="caution">
    <text evidence="1">The sequence shown here is derived from an EMBL/GenBank/DDBJ whole genome shotgun (WGS) entry which is preliminary data.</text>
</comment>
<dbReference type="OrthoDB" id="2114940at2759"/>
<proteinExistence type="predicted"/>
<dbReference type="EMBL" id="MCGT01000020">
    <property type="protein sequence ID" value="ORX51704.1"/>
    <property type="molecule type" value="Genomic_DNA"/>
</dbReference>
<evidence type="ECO:0008006" key="3">
    <source>
        <dbReference type="Google" id="ProtNLM"/>
    </source>
</evidence>
<keyword evidence="2" id="KW-1185">Reference proteome</keyword>
<evidence type="ECO:0000313" key="2">
    <source>
        <dbReference type="Proteomes" id="UP000242146"/>
    </source>
</evidence>
<protein>
    <recommendedName>
        <fullName evidence="3">Thioredoxin domain-containing protein</fullName>
    </recommendedName>
</protein>
<dbReference type="Proteomes" id="UP000242146">
    <property type="component" value="Unassembled WGS sequence"/>
</dbReference>
<organism evidence="1 2">
    <name type="scientific">Hesseltinella vesiculosa</name>
    <dbReference type="NCBI Taxonomy" id="101127"/>
    <lineage>
        <taxon>Eukaryota</taxon>
        <taxon>Fungi</taxon>
        <taxon>Fungi incertae sedis</taxon>
        <taxon>Mucoromycota</taxon>
        <taxon>Mucoromycotina</taxon>
        <taxon>Mucoromycetes</taxon>
        <taxon>Mucorales</taxon>
        <taxon>Cunninghamellaceae</taxon>
        <taxon>Hesseltinella</taxon>
    </lineage>
</organism>
<evidence type="ECO:0000313" key="1">
    <source>
        <dbReference type="EMBL" id="ORX51704.1"/>
    </source>
</evidence>
<accession>A0A1X2GE57</accession>
<reference evidence="1 2" key="1">
    <citation type="submission" date="2016-07" db="EMBL/GenBank/DDBJ databases">
        <title>Pervasive Adenine N6-methylation of Active Genes in Fungi.</title>
        <authorList>
            <consortium name="DOE Joint Genome Institute"/>
            <person name="Mondo S.J."/>
            <person name="Dannebaum R.O."/>
            <person name="Kuo R.C."/>
            <person name="Labutti K."/>
            <person name="Haridas S."/>
            <person name="Kuo A."/>
            <person name="Salamov A."/>
            <person name="Ahrendt S.R."/>
            <person name="Lipzen A."/>
            <person name="Sullivan W."/>
            <person name="Andreopoulos W.B."/>
            <person name="Clum A."/>
            <person name="Lindquist E."/>
            <person name="Daum C."/>
            <person name="Ramamoorthy G.K."/>
            <person name="Gryganskyi A."/>
            <person name="Culley D."/>
            <person name="Magnuson J.K."/>
            <person name="James T.Y."/>
            <person name="O'Malley M.A."/>
            <person name="Stajich J.E."/>
            <person name="Spatafora J.W."/>
            <person name="Visel A."/>
            <person name="Grigoriev I.V."/>
        </authorList>
    </citation>
    <scope>NUCLEOTIDE SEQUENCE [LARGE SCALE GENOMIC DNA]</scope>
    <source>
        <strain evidence="1 2">NRRL 3301</strain>
    </source>
</reference>
<sequence>MQLFSWFFSKQSSSDNADEISKKDVCYHIEGFLSCSYFHTAAEAADRLAAKHSNVKVEVSAFPKQKWPERSMELRKNFSTDHRTSPFIYEGCGSENQKVIGGYTDFARILKATYKMNVPRD</sequence>
<gene>
    <name evidence="1" type="ORF">DM01DRAFT_1408642</name>
</gene>